<dbReference type="Pfam" id="PF21168">
    <property type="entry name" value="FkbO_Hyg5-like_N"/>
    <property type="match status" value="1"/>
</dbReference>
<name>A0ABV4U247_9BACT</name>
<dbReference type="InterPro" id="IPR049368">
    <property type="entry name" value="FkbO_Hyg5-like_N"/>
</dbReference>
<dbReference type="RefSeq" id="WP_425344603.1">
    <property type="nucleotide sequence ID" value="NZ_JBGUBD010000003.1"/>
</dbReference>
<dbReference type="Proteomes" id="UP001575105">
    <property type="component" value="Unassembled WGS sequence"/>
</dbReference>
<organism evidence="2 3">
    <name type="scientific">Natronomicrosphaera hydrolytica</name>
    <dbReference type="NCBI Taxonomy" id="3242702"/>
    <lineage>
        <taxon>Bacteria</taxon>
        <taxon>Pseudomonadati</taxon>
        <taxon>Planctomycetota</taxon>
        <taxon>Phycisphaerae</taxon>
        <taxon>Phycisphaerales</taxon>
        <taxon>Phycisphaeraceae</taxon>
        <taxon>Natronomicrosphaera</taxon>
    </lineage>
</organism>
<gene>
    <name evidence="2" type="ORF">ACERK3_05140</name>
</gene>
<evidence type="ECO:0000259" key="1">
    <source>
        <dbReference type="Pfam" id="PF21168"/>
    </source>
</evidence>
<reference evidence="2 3" key="1">
    <citation type="submission" date="2024-08" db="EMBL/GenBank/DDBJ databases">
        <title>Whole-genome sequencing of halo(alkali)philic microorganisms from hypersaline lakes.</title>
        <authorList>
            <person name="Sorokin D.Y."/>
            <person name="Merkel A.Y."/>
            <person name="Messina E."/>
            <person name="Yakimov M."/>
        </authorList>
    </citation>
    <scope>NUCLEOTIDE SEQUENCE [LARGE SCALE GENOMIC DNA]</scope>
    <source>
        <strain evidence="2 3">AB-hyl4</strain>
    </source>
</reference>
<comment type="caution">
    <text evidence="2">The sequence shown here is derived from an EMBL/GenBank/DDBJ whole genome shotgun (WGS) entry which is preliminary data.</text>
</comment>
<evidence type="ECO:0000313" key="3">
    <source>
        <dbReference type="Proteomes" id="UP001575105"/>
    </source>
</evidence>
<dbReference type="Gene3D" id="3.30.1330.40">
    <property type="entry name" value="RutC-like"/>
    <property type="match status" value="1"/>
</dbReference>
<dbReference type="SUPFAM" id="SSF55298">
    <property type="entry name" value="YjgF-like"/>
    <property type="match status" value="1"/>
</dbReference>
<accession>A0ABV4U247</accession>
<feature type="domain" description="Chorismatase FkbO/Hyg5-like N-terminal" evidence="1">
    <location>
        <begin position="61"/>
        <end position="147"/>
    </location>
</feature>
<dbReference type="EMBL" id="JBGUBD010000003">
    <property type="protein sequence ID" value="MFA9477676.1"/>
    <property type="molecule type" value="Genomic_DNA"/>
</dbReference>
<evidence type="ECO:0000313" key="2">
    <source>
        <dbReference type="EMBL" id="MFA9477676.1"/>
    </source>
</evidence>
<proteinExistence type="predicted"/>
<sequence length="317" mass="34703">MEICELQRSETPMWVRRLMDRPDASRRWQVSGLRASSVERGAFSLTEIVLPNARAMSPDVFRGEVQRAYELALETLSACRASHAVRWWNFVPGINRDAGDGLDWYMVFNAGRHAAMQRRYGANEFGRQLATASGVGSHGDDFVVQVLGSTRPGQPLENPRQIPAYNYSESYGPLPPCFARATGLGHAEHDAMRGTLLIGGTASIVGEKTQHLGNIDGQMEETLRNMAHLLAAGCGAAAEDRVLRHIEEVRVYVVRQEDRAGIIDALAARMTGLKRMEVIHADLCRPCLLVEVEAVTGPGLLASMNQRGAAGQRLATA</sequence>
<protein>
    <recommendedName>
        <fullName evidence="1">Chorismatase FkbO/Hyg5-like N-terminal domain-containing protein</fullName>
    </recommendedName>
</protein>
<keyword evidence="3" id="KW-1185">Reference proteome</keyword>
<dbReference type="InterPro" id="IPR035959">
    <property type="entry name" value="RutC-like_sf"/>
</dbReference>